<gene>
    <name evidence="11" type="primary">mgtE</name>
    <name evidence="11" type="ORF">SHELI_v1c00950</name>
</gene>
<dbReference type="GO" id="GO:0005886">
    <property type="term" value="C:plasma membrane"/>
    <property type="evidence" value="ECO:0007669"/>
    <property type="project" value="UniProtKB-SubCell"/>
</dbReference>
<evidence type="ECO:0000313" key="12">
    <source>
        <dbReference type="Proteomes" id="UP000094378"/>
    </source>
</evidence>
<dbReference type="Pfam" id="PF01769">
    <property type="entry name" value="MgtE"/>
    <property type="match status" value="1"/>
</dbReference>
<evidence type="ECO:0000256" key="5">
    <source>
        <dbReference type="ARBA" id="ARBA00022842"/>
    </source>
</evidence>
<keyword evidence="8" id="KW-0129">CBS domain</keyword>
<evidence type="ECO:0000256" key="4">
    <source>
        <dbReference type="ARBA" id="ARBA00022692"/>
    </source>
</evidence>
<sequence length="486" mass="55276">MKKKLLSPQELAEKLEKILKNSDVDLFRKMVNDYYPADLAEALSEFPLERLIIALRILSTDQMAEIFTFFTNDIQEEIIKSYSSKEIKELFDNIFTDDIVDILEELPSNLVKKVLRSTTPESRLQINSILKYADYTAGSIMSVDYTKLLLTSTVKEAIELIKKERDESEEVYFFYVVDDLNNLKGVVELKKLIFSSRDALIKDIMEDRIILANTTTDQEEVVNIFKKYDITTLPIINSQNKLVGIITVDDVLDVLEEETTEDIHKMAGIAPTEEEYFKTSVWKMVKSRGIGLLFLMLFATISQVIILLFMSLYELNSEEKNVYQNGWSINYIVTILLIPLLTVIYGTSGFARSQSATMVVRALSLSEVYSKDILKIIWKELRVALITGIILVGVNFLRLIIIYSVQYKGDINHKELWYALATVSITIFLTVIFSKLIGSTLPVIAKKIKMDPATMASPIISTVVDGISTALFFSIGYVFYAYLLVA</sequence>
<evidence type="ECO:0000256" key="9">
    <source>
        <dbReference type="RuleBase" id="RU362011"/>
    </source>
</evidence>
<dbReference type="Proteomes" id="UP000094378">
    <property type="component" value="Chromosome"/>
</dbReference>
<keyword evidence="7 9" id="KW-0472">Membrane</keyword>
<keyword evidence="9" id="KW-1003">Cell membrane</keyword>
<name>A0A1B3SJF6_9MOLU</name>
<keyword evidence="12" id="KW-1185">Reference proteome</keyword>
<comment type="function">
    <text evidence="9">Acts as a magnesium transporter.</text>
</comment>
<dbReference type="PATRIC" id="fig|216938.3.peg.95"/>
<evidence type="ECO:0000256" key="1">
    <source>
        <dbReference type="ARBA" id="ARBA00004141"/>
    </source>
</evidence>
<dbReference type="PANTHER" id="PTHR43773:SF1">
    <property type="entry name" value="MAGNESIUM TRANSPORTER MGTE"/>
    <property type="match status" value="1"/>
</dbReference>
<dbReference type="SMART" id="SM00924">
    <property type="entry name" value="MgtE_N"/>
    <property type="match status" value="1"/>
</dbReference>
<comment type="subunit">
    <text evidence="9">Homodimer.</text>
</comment>
<keyword evidence="5 9" id="KW-0460">Magnesium</keyword>
<dbReference type="InterPro" id="IPR036739">
    <property type="entry name" value="SLC41_membr_dom_sf"/>
</dbReference>
<reference evidence="11 12" key="1">
    <citation type="submission" date="2016-08" db="EMBL/GenBank/DDBJ databases">
        <title>Complete genome sequence of Spiroplasma helicoides TABS-2 (DSM 22551).</title>
        <authorList>
            <person name="Shen W.-Y."/>
            <person name="Lo W.-S."/>
            <person name="Lai Y.-C."/>
            <person name="Kuo C.-H."/>
        </authorList>
    </citation>
    <scope>NUCLEOTIDE SEQUENCE [LARGE SCALE GENOMIC DNA]</scope>
    <source>
        <strain evidence="11 12">TABS-2</strain>
    </source>
</reference>
<feature type="transmembrane region" description="Helical" evidence="9">
    <location>
        <begin position="383"/>
        <end position="405"/>
    </location>
</feature>
<keyword evidence="6 9" id="KW-1133">Transmembrane helix</keyword>
<dbReference type="InterPro" id="IPR006669">
    <property type="entry name" value="MgtE_transporter"/>
</dbReference>
<dbReference type="Pfam" id="PF00571">
    <property type="entry name" value="CBS"/>
    <property type="match status" value="2"/>
</dbReference>
<dbReference type="AlphaFoldDB" id="A0A1B3SJF6"/>
<dbReference type="InterPro" id="IPR000644">
    <property type="entry name" value="CBS_dom"/>
</dbReference>
<dbReference type="GO" id="GO:0015095">
    <property type="term" value="F:magnesium ion transmembrane transporter activity"/>
    <property type="evidence" value="ECO:0007669"/>
    <property type="project" value="UniProtKB-UniRule"/>
</dbReference>
<feature type="transmembrane region" description="Helical" evidence="9">
    <location>
        <begin position="290"/>
        <end position="309"/>
    </location>
</feature>
<protein>
    <recommendedName>
        <fullName evidence="9">Magnesium transporter MgtE</fullName>
    </recommendedName>
</protein>
<comment type="subcellular location">
    <subcellularLocation>
        <location evidence="9">Cell membrane</location>
        <topology evidence="9">Multi-pass membrane protein</topology>
    </subcellularLocation>
    <subcellularLocation>
        <location evidence="1">Membrane</location>
        <topology evidence="1">Multi-pass membrane protein</topology>
    </subcellularLocation>
</comment>
<dbReference type="GO" id="GO:0046872">
    <property type="term" value="F:metal ion binding"/>
    <property type="evidence" value="ECO:0007669"/>
    <property type="project" value="UniProtKB-KW"/>
</dbReference>
<feature type="transmembrane region" description="Helical" evidence="9">
    <location>
        <begin position="329"/>
        <end position="351"/>
    </location>
</feature>
<evidence type="ECO:0000256" key="6">
    <source>
        <dbReference type="ARBA" id="ARBA00022989"/>
    </source>
</evidence>
<dbReference type="Gene3D" id="3.10.580.10">
    <property type="entry name" value="CBS-domain"/>
    <property type="match status" value="1"/>
</dbReference>
<dbReference type="SUPFAM" id="SSF54631">
    <property type="entry name" value="CBS-domain pair"/>
    <property type="match status" value="1"/>
</dbReference>
<keyword evidence="9" id="KW-0479">Metal-binding</keyword>
<feature type="domain" description="CBS" evidence="10">
    <location>
        <begin position="205"/>
        <end position="261"/>
    </location>
</feature>
<dbReference type="RefSeq" id="WP_069115830.1">
    <property type="nucleotide sequence ID" value="NZ_CP017015.1"/>
</dbReference>
<evidence type="ECO:0000256" key="7">
    <source>
        <dbReference type="ARBA" id="ARBA00023136"/>
    </source>
</evidence>
<dbReference type="STRING" id="216938.SHELI_v1c00950"/>
<evidence type="ECO:0000259" key="10">
    <source>
        <dbReference type="PROSITE" id="PS51371"/>
    </source>
</evidence>
<dbReference type="EMBL" id="CP017015">
    <property type="protein sequence ID" value="AOG60050.1"/>
    <property type="molecule type" value="Genomic_DNA"/>
</dbReference>
<dbReference type="PROSITE" id="PS51371">
    <property type="entry name" value="CBS"/>
    <property type="match status" value="1"/>
</dbReference>
<dbReference type="InterPro" id="IPR046342">
    <property type="entry name" value="CBS_dom_sf"/>
</dbReference>
<feature type="transmembrane region" description="Helical" evidence="9">
    <location>
        <begin position="459"/>
        <end position="483"/>
    </location>
</feature>
<organism evidence="11 12">
    <name type="scientific">Spiroplasma helicoides</name>
    <dbReference type="NCBI Taxonomy" id="216938"/>
    <lineage>
        <taxon>Bacteria</taxon>
        <taxon>Bacillati</taxon>
        <taxon>Mycoplasmatota</taxon>
        <taxon>Mollicutes</taxon>
        <taxon>Entomoplasmatales</taxon>
        <taxon>Spiroplasmataceae</taxon>
        <taxon>Spiroplasma</taxon>
    </lineage>
</organism>
<evidence type="ECO:0000256" key="8">
    <source>
        <dbReference type="PROSITE-ProRule" id="PRU00703"/>
    </source>
</evidence>
<proteinExistence type="inferred from homology"/>
<dbReference type="InterPro" id="IPR006667">
    <property type="entry name" value="SLC41_membr_dom"/>
</dbReference>
<keyword evidence="4 9" id="KW-0812">Transmembrane</keyword>
<dbReference type="InterPro" id="IPR006668">
    <property type="entry name" value="Mg_transptr_MgtE_intracell_dom"/>
</dbReference>
<evidence type="ECO:0000256" key="3">
    <source>
        <dbReference type="ARBA" id="ARBA00022448"/>
    </source>
</evidence>
<dbReference type="Pfam" id="PF03448">
    <property type="entry name" value="MgtE_N"/>
    <property type="match status" value="1"/>
</dbReference>
<evidence type="ECO:0000313" key="11">
    <source>
        <dbReference type="EMBL" id="AOG60050.1"/>
    </source>
</evidence>
<dbReference type="KEGG" id="shj:SHELI_v1c00950"/>
<comment type="similarity">
    <text evidence="2 9">Belongs to the SLC41A transporter family.</text>
</comment>
<dbReference type="InterPro" id="IPR038076">
    <property type="entry name" value="MgtE_N_sf"/>
</dbReference>
<dbReference type="NCBIfam" id="TIGR00400">
    <property type="entry name" value="mgtE"/>
    <property type="match status" value="1"/>
</dbReference>
<feature type="transmembrane region" description="Helical" evidence="9">
    <location>
        <begin position="417"/>
        <end position="438"/>
    </location>
</feature>
<dbReference type="SUPFAM" id="SSF158791">
    <property type="entry name" value="MgtE N-terminal domain-like"/>
    <property type="match status" value="1"/>
</dbReference>
<evidence type="ECO:0000256" key="2">
    <source>
        <dbReference type="ARBA" id="ARBA00009749"/>
    </source>
</evidence>
<dbReference type="CDD" id="cd04606">
    <property type="entry name" value="CBS_pair_Mg_transporter"/>
    <property type="match status" value="1"/>
</dbReference>
<accession>A0A1B3SJF6</accession>
<dbReference type="PANTHER" id="PTHR43773">
    <property type="entry name" value="MAGNESIUM TRANSPORTER MGTE"/>
    <property type="match status" value="1"/>
</dbReference>
<dbReference type="Gene3D" id="1.25.60.10">
    <property type="entry name" value="MgtE N-terminal domain-like"/>
    <property type="match status" value="1"/>
</dbReference>
<dbReference type="SUPFAM" id="SSF161093">
    <property type="entry name" value="MgtE membrane domain-like"/>
    <property type="match status" value="1"/>
</dbReference>
<keyword evidence="3 9" id="KW-0813">Transport</keyword>
<dbReference type="SMART" id="SM00116">
    <property type="entry name" value="CBS"/>
    <property type="match status" value="2"/>
</dbReference>
<dbReference type="Gene3D" id="1.10.357.20">
    <property type="entry name" value="SLC41 divalent cation transporters, integral membrane domain"/>
    <property type="match status" value="1"/>
</dbReference>
<dbReference type="OrthoDB" id="9790355at2"/>